<evidence type="ECO:0000313" key="5">
    <source>
        <dbReference type="Proteomes" id="UP000017836"/>
    </source>
</evidence>
<dbReference type="SUPFAM" id="SSF117856">
    <property type="entry name" value="AF0104/ALDC/Ptd012-like"/>
    <property type="match status" value="1"/>
</dbReference>
<dbReference type="PANTHER" id="PTHR31500:SF68">
    <property type="entry name" value="AT-HOOK MOTIF NUCLEAR-LOCALIZED PROTEIN 14"/>
    <property type="match status" value="1"/>
</dbReference>
<evidence type="ECO:0000256" key="2">
    <source>
        <dbReference type="SAM" id="MobiDB-lite"/>
    </source>
</evidence>
<dbReference type="OMA" id="MEPNERQ"/>
<dbReference type="Pfam" id="PF03479">
    <property type="entry name" value="PCC"/>
    <property type="match status" value="1"/>
</dbReference>
<keyword evidence="1" id="KW-0804">Transcription</keyword>
<feature type="compositionally biased region" description="Low complexity" evidence="2">
    <location>
        <begin position="51"/>
        <end position="63"/>
    </location>
</feature>
<proteinExistence type="predicted"/>
<dbReference type="AlphaFoldDB" id="W1PGM4"/>
<keyword evidence="1" id="KW-0805">Transcription regulation</keyword>
<comment type="domain">
    <text evidence="1">The PPC domain mediates interactions between AHL proteins.</text>
</comment>
<dbReference type="Gene3D" id="3.30.1330.80">
    <property type="entry name" value="Hypothetical protein, similar to alpha- acetolactate decarboxylase, domain 2"/>
    <property type="match status" value="1"/>
</dbReference>
<feature type="compositionally biased region" description="Basic and acidic residues" evidence="2">
    <location>
        <begin position="236"/>
        <end position="246"/>
    </location>
</feature>
<dbReference type="PROSITE" id="PS51742">
    <property type="entry name" value="PPC"/>
    <property type="match status" value="1"/>
</dbReference>
<evidence type="ECO:0000259" key="3">
    <source>
        <dbReference type="PROSITE" id="PS51742"/>
    </source>
</evidence>
<dbReference type="GO" id="GO:0003680">
    <property type="term" value="F:minor groove of adenine-thymine-rich DNA binding"/>
    <property type="evidence" value="ECO:0007669"/>
    <property type="project" value="UniProtKB-UniRule"/>
</dbReference>
<reference evidence="5" key="1">
    <citation type="journal article" date="2013" name="Science">
        <title>The Amborella genome and the evolution of flowering plants.</title>
        <authorList>
            <consortium name="Amborella Genome Project"/>
        </authorList>
    </citation>
    <scope>NUCLEOTIDE SEQUENCE [LARGE SCALE GENOMIC DNA]</scope>
</reference>
<feature type="region of interest" description="Disordered" evidence="2">
    <location>
        <begin position="1"/>
        <end position="105"/>
    </location>
</feature>
<evidence type="ECO:0000313" key="4">
    <source>
        <dbReference type="EMBL" id="ERN06854.1"/>
    </source>
</evidence>
<dbReference type="HOGENOM" id="CLU_039808_1_0_1"/>
<dbReference type="InterPro" id="IPR005175">
    <property type="entry name" value="PPC_dom"/>
</dbReference>
<organism evidence="4 5">
    <name type="scientific">Amborella trichopoda</name>
    <dbReference type="NCBI Taxonomy" id="13333"/>
    <lineage>
        <taxon>Eukaryota</taxon>
        <taxon>Viridiplantae</taxon>
        <taxon>Streptophyta</taxon>
        <taxon>Embryophyta</taxon>
        <taxon>Tracheophyta</taxon>
        <taxon>Spermatophyta</taxon>
        <taxon>Magnoliopsida</taxon>
        <taxon>Amborellales</taxon>
        <taxon>Amborellaceae</taxon>
        <taxon>Amborella</taxon>
    </lineage>
</organism>
<dbReference type="GO" id="GO:0005634">
    <property type="term" value="C:nucleus"/>
    <property type="evidence" value="ECO:0007669"/>
    <property type="project" value="UniProtKB-SubCell"/>
</dbReference>
<dbReference type="eggNOG" id="ENOG502QVTT">
    <property type="taxonomic scope" value="Eukaryota"/>
</dbReference>
<feature type="region of interest" description="Disordered" evidence="2">
    <location>
        <begin position="331"/>
        <end position="354"/>
    </location>
</feature>
<accession>W1PGM4</accession>
<gene>
    <name evidence="4" type="ORF">AMTR_s00005p00240090</name>
</gene>
<keyword evidence="1" id="KW-0238">DNA-binding</keyword>
<feature type="compositionally biased region" description="Polar residues" evidence="2">
    <location>
        <begin position="248"/>
        <end position="257"/>
    </location>
</feature>
<feature type="domain" description="PPC" evidence="3">
    <location>
        <begin position="113"/>
        <end position="257"/>
    </location>
</feature>
<sequence length="354" mass="36902">MEGNESGLNSYYQSAPSVNNGMFSSPNPSITACSSVPPYPSSSDGFQQHLAPSGSRGASSSGPTEVVRRKRGRPRKYSPGTDSLPKPSNVPLSPRKKEPASAKKAQMVALGNAGQGFTPHVITVAAGEDVSQKIMSFMQQRKRAVCILSANGSISNATLRQPAMLGGDVTYEGRFEILSLSGSFLFSETGGTFSRTGGVSVCLSGSDGRIVGGGVGGPLVAACPVQVIVGSFVVDGKKDPNQDGKSEASGSKLSTSMVGAMPMNFRSLPESSSPRISGRGNEDQSMGSGNYIMQHRSMHMMASRSTDWRGGHIDSDPRSDVDIDLTGRGGHGLAGACHSPEDGDDDHIGHGRNH</sequence>
<dbReference type="InterPro" id="IPR039605">
    <property type="entry name" value="AHL"/>
</dbReference>
<keyword evidence="5" id="KW-1185">Reference proteome</keyword>
<dbReference type="OrthoDB" id="2017193at2759"/>
<dbReference type="Proteomes" id="UP000017836">
    <property type="component" value="Unassembled WGS sequence"/>
</dbReference>
<keyword evidence="1" id="KW-0539">Nucleus</keyword>
<dbReference type="CDD" id="cd11378">
    <property type="entry name" value="DUF296"/>
    <property type="match status" value="1"/>
</dbReference>
<dbReference type="KEGG" id="atr:18435059"/>
<name>W1PGM4_AMBTC</name>
<feature type="compositionally biased region" description="Polar residues" evidence="2">
    <location>
        <begin position="1"/>
        <end position="34"/>
    </location>
</feature>
<comment type="subcellular location">
    <subcellularLocation>
        <location evidence="1">Nucleus</location>
    </subcellularLocation>
</comment>
<dbReference type="EMBL" id="KI393866">
    <property type="protein sequence ID" value="ERN06854.1"/>
    <property type="molecule type" value="Genomic_DNA"/>
</dbReference>
<protein>
    <recommendedName>
        <fullName evidence="1">AT-hook motif nuclear-localized protein</fullName>
    </recommendedName>
</protein>
<feature type="region of interest" description="Disordered" evidence="2">
    <location>
        <begin position="236"/>
        <end position="288"/>
    </location>
</feature>
<dbReference type="Gramene" id="ERN06854">
    <property type="protein sequence ID" value="ERN06854"/>
    <property type="gene ID" value="AMTR_s00005p00240090"/>
</dbReference>
<comment type="function">
    <text evidence="1">Transcription factor that specifically binds AT-rich DNA sequences related to the nuclear matrix attachment regions (MARs).</text>
</comment>
<dbReference type="PANTHER" id="PTHR31500">
    <property type="entry name" value="AT-HOOK MOTIF NUCLEAR-LOCALIZED PROTEIN 9"/>
    <property type="match status" value="1"/>
</dbReference>
<evidence type="ECO:0000256" key="1">
    <source>
        <dbReference type="RuleBase" id="RU367031"/>
    </source>
</evidence>